<protein>
    <recommendedName>
        <fullName evidence="4">DUF4402 domain-containing protein</fullName>
    </recommendedName>
</protein>
<dbReference type="Proteomes" id="UP000003233">
    <property type="component" value="Unassembled WGS sequence"/>
</dbReference>
<dbReference type="BioCyc" id="FSP457404-HMP:GTSQ-1137-MONOMER"/>
<dbReference type="AlphaFoldDB" id="H1PRU2"/>
<evidence type="ECO:0008006" key="4">
    <source>
        <dbReference type="Google" id="ProtNLM"/>
    </source>
</evidence>
<sequence>MKKLLLLASILAVSGVTLGAGMSDSADLNVKAQIIKPLKVSTTPVDFGILTQGQTNASEEKAGEIKIEGEKGKVVSIKLENLVEPSFLGHNSGVTLVNTNDESSTLNAILYSIDEGRNGEGRLPIGSVFKDNFAIEENNFLVFPVTGMITSVPEDASSGTYNGTITVNVRYNFNGSLEPQK</sequence>
<dbReference type="EMBL" id="AGWJ02000002">
    <property type="protein sequence ID" value="EHO83105.1"/>
    <property type="molecule type" value="Genomic_DNA"/>
</dbReference>
<evidence type="ECO:0000256" key="1">
    <source>
        <dbReference type="SAM" id="SignalP"/>
    </source>
</evidence>
<evidence type="ECO:0000313" key="2">
    <source>
        <dbReference type="EMBL" id="EHO83105.1"/>
    </source>
</evidence>
<dbReference type="RefSeq" id="WP_008696578.1">
    <property type="nucleotide sequence ID" value="NZ_KE161007.1"/>
</dbReference>
<gene>
    <name evidence="2" type="ORF">HMPREF0402_01135</name>
</gene>
<dbReference type="PATRIC" id="fig|457404.5.peg.134"/>
<reference evidence="2 3" key="1">
    <citation type="submission" date="2012-07" db="EMBL/GenBank/DDBJ databases">
        <title>The Genome Sequence of Fusobacterium ulcerans 12_1B.</title>
        <authorList>
            <consortium name="The Broad Institute Genome Sequencing Platform"/>
            <person name="Earl A."/>
            <person name="Ward D."/>
            <person name="Feldgarden M."/>
            <person name="Gevers D."/>
            <person name="Strauss J."/>
            <person name="Ambrose C.E."/>
            <person name="Allen-Vercoe E."/>
            <person name="Walker B."/>
            <person name="Young S.K."/>
            <person name="Zeng Q."/>
            <person name="Gargeya S."/>
            <person name="Fitzgerald M."/>
            <person name="Haas B."/>
            <person name="Abouelleil A."/>
            <person name="Alvarado L."/>
            <person name="Arachchi H.M."/>
            <person name="Berlin A.M."/>
            <person name="Chapman S.B."/>
            <person name="Goldberg J."/>
            <person name="Griggs A."/>
            <person name="Gujja S."/>
            <person name="Hansen M."/>
            <person name="Howarth C."/>
            <person name="Imamovic A."/>
            <person name="Larimer J."/>
            <person name="McCowen C."/>
            <person name="Montmayeur A."/>
            <person name="Murphy C."/>
            <person name="Neiman D."/>
            <person name="Pearson M."/>
            <person name="Priest M."/>
            <person name="Roberts A."/>
            <person name="Saif S."/>
            <person name="Shea T."/>
            <person name="Sisk P."/>
            <person name="Sykes S."/>
            <person name="Wortman J."/>
            <person name="Nusbaum C."/>
            <person name="Birren B."/>
        </authorList>
    </citation>
    <scope>NUCLEOTIDE SEQUENCE [LARGE SCALE GENOMIC DNA]</scope>
    <source>
        <strain evidence="2 3">12_1B</strain>
    </source>
</reference>
<comment type="caution">
    <text evidence="2">The sequence shown here is derived from an EMBL/GenBank/DDBJ whole genome shotgun (WGS) entry which is preliminary data.</text>
</comment>
<organism evidence="2 3">
    <name type="scientific">Fusobacterium ulcerans 12-1B</name>
    <dbReference type="NCBI Taxonomy" id="457404"/>
    <lineage>
        <taxon>Bacteria</taxon>
        <taxon>Fusobacteriati</taxon>
        <taxon>Fusobacteriota</taxon>
        <taxon>Fusobacteriia</taxon>
        <taxon>Fusobacteriales</taxon>
        <taxon>Fusobacteriaceae</taxon>
        <taxon>Fusobacterium</taxon>
    </lineage>
</organism>
<proteinExistence type="predicted"/>
<name>H1PRU2_9FUSO</name>
<keyword evidence="1" id="KW-0732">Signal</keyword>
<feature type="signal peptide" evidence="1">
    <location>
        <begin position="1"/>
        <end position="19"/>
    </location>
</feature>
<keyword evidence="3" id="KW-1185">Reference proteome</keyword>
<evidence type="ECO:0000313" key="3">
    <source>
        <dbReference type="Proteomes" id="UP000003233"/>
    </source>
</evidence>
<dbReference type="HOGENOM" id="CLU_1560726_0_0_0"/>
<feature type="chain" id="PRO_5003551926" description="DUF4402 domain-containing protein" evidence="1">
    <location>
        <begin position="20"/>
        <end position="181"/>
    </location>
</feature>
<accession>H1PRU2</accession>